<dbReference type="InterPro" id="IPR003488">
    <property type="entry name" value="DprA"/>
</dbReference>
<name>A0ABZ1C0G9_9FIRM</name>
<dbReference type="SUPFAM" id="SSF46785">
    <property type="entry name" value="Winged helix' DNA-binding domain"/>
    <property type="match status" value="1"/>
</dbReference>
<dbReference type="Pfam" id="PF02481">
    <property type="entry name" value="DNA_processg_A"/>
    <property type="match status" value="1"/>
</dbReference>
<feature type="domain" description="DprA winged helix" evidence="3">
    <location>
        <begin position="349"/>
        <end position="407"/>
    </location>
</feature>
<dbReference type="InterPro" id="IPR041614">
    <property type="entry name" value="DprA_WH"/>
</dbReference>
<proteinExistence type="inferred from homology"/>
<dbReference type="Proteomes" id="UP001332192">
    <property type="component" value="Chromosome"/>
</dbReference>
<dbReference type="PANTHER" id="PTHR43022:SF1">
    <property type="entry name" value="PROTEIN SMF"/>
    <property type="match status" value="1"/>
</dbReference>
<accession>A0ABZ1C0G9</accession>
<evidence type="ECO:0000313" key="4">
    <source>
        <dbReference type="EMBL" id="WRP18439.1"/>
    </source>
</evidence>
<comment type="similarity">
    <text evidence="1">Belongs to the DprA/Smf family.</text>
</comment>
<evidence type="ECO:0000259" key="3">
    <source>
        <dbReference type="Pfam" id="PF17782"/>
    </source>
</evidence>
<dbReference type="Gene3D" id="3.40.50.450">
    <property type="match status" value="1"/>
</dbReference>
<gene>
    <name evidence="4" type="primary">dprA</name>
    <name evidence="4" type="ORF">U7230_05385</name>
</gene>
<dbReference type="Gene3D" id="1.10.10.10">
    <property type="entry name" value="Winged helix-like DNA-binding domain superfamily/Winged helix DNA-binding domain"/>
    <property type="match status" value="1"/>
</dbReference>
<dbReference type="NCBIfam" id="TIGR00732">
    <property type="entry name" value="dprA"/>
    <property type="match status" value="1"/>
</dbReference>
<dbReference type="InterPro" id="IPR057666">
    <property type="entry name" value="DrpA_SLOG"/>
</dbReference>
<evidence type="ECO:0000313" key="5">
    <source>
        <dbReference type="Proteomes" id="UP001332192"/>
    </source>
</evidence>
<keyword evidence="5" id="KW-1185">Reference proteome</keyword>
<dbReference type="SUPFAM" id="SSF102405">
    <property type="entry name" value="MCP/YpsA-like"/>
    <property type="match status" value="1"/>
</dbReference>
<dbReference type="Pfam" id="PF17782">
    <property type="entry name" value="WHD_DprA"/>
    <property type="match status" value="1"/>
</dbReference>
<sequence>MGRPDPFAPGVYAGALMELPGVGPAAVRWAVERFGSPRAAWEADAEAWSADPLLSGTARASLRSRRDPRALDRLARALERCRARAITPWDDAGARQAWHLPIYPSNLLALPDPPVVLYVRGSLWPDDRVAVAVVGSRNADVSGLMAAEKLAAGLAEWGFTIVSGLATGIDGAAHQAALRVKGRTVAVLGCGIDRVYPREHERLARQVEAAGALVSEYPPGTPVDRWRLARRNYVIAGLSLGVVVVEARARSGALSTAEMADALSRAVLVTPGDITRSTTVGSNRLLADGATPCTQPGDVAVHALDTLKLLEGPQALERLAAAGGPATTGGPEGRWGRLLDRLAERDAPSRPPSPAELAPALRAVWDVLSKGPMDVDELSYRADLAVQPLLARLTELEAGGYVRRLMDGRWARRRLG</sequence>
<dbReference type="RefSeq" id="WP_324717712.1">
    <property type="nucleotide sequence ID" value="NZ_CP141615.1"/>
</dbReference>
<organism evidence="4 5">
    <name type="scientific">Carboxydichorda subterranea</name>
    <dbReference type="NCBI Taxonomy" id="3109565"/>
    <lineage>
        <taxon>Bacteria</taxon>
        <taxon>Bacillati</taxon>
        <taxon>Bacillota</taxon>
        <taxon>Limnochordia</taxon>
        <taxon>Limnochordales</taxon>
        <taxon>Geochordaceae</taxon>
        <taxon>Carboxydichorda</taxon>
    </lineage>
</organism>
<feature type="domain" description="Smf/DprA SLOG" evidence="2">
    <location>
        <begin position="101"/>
        <end position="300"/>
    </location>
</feature>
<dbReference type="PANTHER" id="PTHR43022">
    <property type="entry name" value="PROTEIN SMF"/>
    <property type="match status" value="1"/>
</dbReference>
<dbReference type="EMBL" id="CP141615">
    <property type="protein sequence ID" value="WRP18439.1"/>
    <property type="molecule type" value="Genomic_DNA"/>
</dbReference>
<evidence type="ECO:0000259" key="2">
    <source>
        <dbReference type="Pfam" id="PF02481"/>
    </source>
</evidence>
<protein>
    <submittedName>
        <fullName evidence="4">DNA-processing protein DprA</fullName>
    </submittedName>
</protein>
<dbReference type="InterPro" id="IPR036388">
    <property type="entry name" value="WH-like_DNA-bd_sf"/>
</dbReference>
<reference evidence="4 5" key="1">
    <citation type="journal article" date="2024" name="Front. Microbiol.">
        <title>Novel thermophilic genera Geochorda gen. nov. and Carboxydochorda gen. nov. from the deep terrestrial subsurface reveal the ecophysiological diversity in the class Limnochordia.</title>
        <authorList>
            <person name="Karnachuk O.V."/>
            <person name="Lukina A.P."/>
            <person name="Avakyan M.R."/>
            <person name="Kadnikov V.V."/>
            <person name="Begmatov S."/>
            <person name="Beletsky A.V."/>
            <person name="Vlasova K.G."/>
            <person name="Novikov A.A."/>
            <person name="Shcherbakova V.A."/>
            <person name="Mardanov A.V."/>
            <person name="Ravin N.V."/>
        </authorList>
    </citation>
    <scope>NUCLEOTIDE SEQUENCE [LARGE SCALE GENOMIC DNA]</scope>
    <source>
        <strain evidence="4 5">L945</strain>
    </source>
</reference>
<evidence type="ECO:0000256" key="1">
    <source>
        <dbReference type="ARBA" id="ARBA00006525"/>
    </source>
</evidence>
<dbReference type="InterPro" id="IPR036390">
    <property type="entry name" value="WH_DNA-bd_sf"/>
</dbReference>